<name>A0A433SNH9_ELYCH</name>
<evidence type="ECO:0000256" key="2">
    <source>
        <dbReference type="ARBA" id="ARBA00004651"/>
    </source>
</evidence>
<comment type="catalytic activity">
    <reaction evidence="1 9">
        <text>riboflavin(in) = riboflavin(out)</text>
        <dbReference type="Rhea" id="RHEA:35015"/>
        <dbReference type="ChEBI" id="CHEBI:57986"/>
    </reaction>
</comment>
<evidence type="ECO:0000256" key="8">
    <source>
        <dbReference type="ARBA" id="ARBA00023136"/>
    </source>
</evidence>
<keyword evidence="8 9" id="KW-0472">Membrane</keyword>
<feature type="transmembrane region" description="Helical" evidence="9">
    <location>
        <begin position="119"/>
        <end position="143"/>
    </location>
</feature>
<comment type="caution">
    <text evidence="10">The sequence shown here is derived from an EMBL/GenBank/DDBJ whole genome shotgun (WGS) entry which is preliminary data.</text>
</comment>
<keyword evidence="5 9" id="KW-1003">Cell membrane</keyword>
<comment type="function">
    <text evidence="9">Plasma membrane transporter mediating the uptake by cells of the water soluble vitamin B2/riboflavin that plays a key role in biochemical oxidation-reduction reactions of the carbohydrate, lipid, and amino acid metabolism.</text>
</comment>
<evidence type="ECO:0000313" key="10">
    <source>
        <dbReference type="EMBL" id="RUS70759.1"/>
    </source>
</evidence>
<dbReference type="GO" id="GO:0005886">
    <property type="term" value="C:plasma membrane"/>
    <property type="evidence" value="ECO:0007669"/>
    <property type="project" value="UniProtKB-SubCell"/>
</dbReference>
<feature type="transmembrane region" description="Helical" evidence="9">
    <location>
        <begin position="379"/>
        <end position="398"/>
    </location>
</feature>
<evidence type="ECO:0000256" key="7">
    <source>
        <dbReference type="ARBA" id="ARBA00022989"/>
    </source>
</evidence>
<evidence type="ECO:0000256" key="9">
    <source>
        <dbReference type="RuleBase" id="RU368035"/>
    </source>
</evidence>
<evidence type="ECO:0000256" key="3">
    <source>
        <dbReference type="ARBA" id="ARBA00006366"/>
    </source>
</evidence>
<dbReference type="EMBL" id="RQTK01001339">
    <property type="protein sequence ID" value="RUS70759.1"/>
    <property type="molecule type" value="Genomic_DNA"/>
</dbReference>
<feature type="transmembrane region" description="Helical" evidence="9">
    <location>
        <begin position="86"/>
        <end position="107"/>
    </location>
</feature>
<feature type="transmembrane region" description="Helical" evidence="9">
    <location>
        <begin position="237"/>
        <end position="260"/>
    </location>
</feature>
<dbReference type="InterPro" id="IPR009357">
    <property type="entry name" value="Riboflavin_transptr"/>
</dbReference>
<dbReference type="PANTHER" id="PTHR12929:SF10">
    <property type="entry name" value="RIBOFLAVIN TRANSPORTER"/>
    <property type="match status" value="1"/>
</dbReference>
<evidence type="ECO:0000313" key="11">
    <source>
        <dbReference type="Proteomes" id="UP000271974"/>
    </source>
</evidence>
<feature type="transmembrane region" description="Helical" evidence="9">
    <location>
        <begin position="12"/>
        <end position="30"/>
    </location>
</feature>
<comment type="similarity">
    <text evidence="3 9">Belongs to the riboflavin transporter family.</text>
</comment>
<dbReference type="AlphaFoldDB" id="A0A433SNH9"/>
<dbReference type="GO" id="GO:0032217">
    <property type="term" value="F:riboflavin transmembrane transporter activity"/>
    <property type="evidence" value="ECO:0007669"/>
    <property type="project" value="UniProtKB-UniRule"/>
</dbReference>
<feature type="transmembrane region" description="Helical" evidence="9">
    <location>
        <begin position="446"/>
        <end position="471"/>
    </location>
</feature>
<evidence type="ECO:0000256" key="1">
    <source>
        <dbReference type="ARBA" id="ARBA00000215"/>
    </source>
</evidence>
<proteinExistence type="inferred from homology"/>
<organism evidence="10 11">
    <name type="scientific">Elysia chlorotica</name>
    <name type="common">Eastern emerald elysia</name>
    <name type="synonym">Sea slug</name>
    <dbReference type="NCBI Taxonomy" id="188477"/>
    <lineage>
        <taxon>Eukaryota</taxon>
        <taxon>Metazoa</taxon>
        <taxon>Spiralia</taxon>
        <taxon>Lophotrochozoa</taxon>
        <taxon>Mollusca</taxon>
        <taxon>Gastropoda</taxon>
        <taxon>Heterobranchia</taxon>
        <taxon>Euthyneura</taxon>
        <taxon>Panpulmonata</taxon>
        <taxon>Sacoglossa</taxon>
        <taxon>Placobranchoidea</taxon>
        <taxon>Plakobranchidae</taxon>
        <taxon>Elysia</taxon>
    </lineage>
</organism>
<reference evidence="10 11" key="1">
    <citation type="submission" date="2019-01" db="EMBL/GenBank/DDBJ databases">
        <title>A draft genome assembly of the solar-powered sea slug Elysia chlorotica.</title>
        <authorList>
            <person name="Cai H."/>
            <person name="Li Q."/>
            <person name="Fang X."/>
            <person name="Li J."/>
            <person name="Curtis N.E."/>
            <person name="Altenburger A."/>
            <person name="Shibata T."/>
            <person name="Feng M."/>
            <person name="Maeda T."/>
            <person name="Schwartz J.A."/>
            <person name="Shigenobu S."/>
            <person name="Lundholm N."/>
            <person name="Nishiyama T."/>
            <person name="Yang H."/>
            <person name="Hasebe M."/>
            <person name="Li S."/>
            <person name="Pierce S.K."/>
            <person name="Wang J."/>
        </authorList>
    </citation>
    <scope>NUCLEOTIDE SEQUENCE [LARGE SCALE GENOMIC DNA]</scope>
    <source>
        <strain evidence="10">EC2010</strain>
        <tissue evidence="10">Whole organism of an adult</tissue>
    </source>
</reference>
<protein>
    <recommendedName>
        <fullName evidence="9">Riboflavin transporter</fullName>
    </recommendedName>
</protein>
<sequence length="481" mass="52637">MSQDLFNCGNVNTLVYVLVILFGVASWVDINGLWVELPILVQNLPEGWDLPSYMAIIIQKELANVAPLLYTLASWRWPQQNFETPVIYTIISLGTVACLLLAMLWDVTSEIAGSRHSTALLILQFFLALVDCTSSVAFLPFMFTLKAQYMTAYFIGEGFSGLIPSLVALGQGAGSMECVTVTASYAGDGNSSLLYKNVFQNKSSEFNSSLSFAMQVGVETTQPTLLNIYPKFLEPRFSVGTFFLILMTFLIISNISFTFLKYCSYCKREYTSQEIDYVEDASCVDMIEKNEDPIPNVCKKYKLSSALDDFNGKTFVLFLMLTAWLNALSNGVLPSIQTYSCLPYGIKPYHLSVTLAAIANPVACFAASFITISSILSTVTMTVVGSGIAGYIVYTAAASPNPPLVGMAAGTTVVVLCWILVIFFLTYTKVCIATVCRKEGQGKRALLWVGAFTQLGSLVGALVTFVLVNVYKIFIQGNPCI</sequence>
<comment type="subcellular location">
    <subcellularLocation>
        <location evidence="2 9">Cell membrane</location>
        <topology evidence="2 9">Multi-pass membrane protein</topology>
    </subcellularLocation>
</comment>
<dbReference type="STRING" id="188477.A0A433SNH9"/>
<dbReference type="OrthoDB" id="9995836at2759"/>
<keyword evidence="7 9" id="KW-1133">Transmembrane helix</keyword>
<feature type="transmembrane region" description="Helical" evidence="9">
    <location>
        <begin position="404"/>
        <end position="425"/>
    </location>
</feature>
<accession>A0A433SNH9</accession>
<dbReference type="Pfam" id="PF06237">
    <property type="entry name" value="SLC52_ribofla_tr"/>
    <property type="match status" value="1"/>
</dbReference>
<feature type="transmembrane region" description="Helical" evidence="9">
    <location>
        <begin position="310"/>
        <end position="329"/>
    </location>
</feature>
<evidence type="ECO:0000256" key="6">
    <source>
        <dbReference type="ARBA" id="ARBA00022692"/>
    </source>
</evidence>
<keyword evidence="6 9" id="KW-0812">Transmembrane</keyword>
<gene>
    <name evidence="10" type="ORF">EGW08_021478</name>
</gene>
<dbReference type="PANTHER" id="PTHR12929">
    <property type="entry name" value="SOLUTE CARRIER FAMILY 52"/>
    <property type="match status" value="1"/>
</dbReference>
<keyword evidence="4 9" id="KW-0813">Transport</keyword>
<keyword evidence="11" id="KW-1185">Reference proteome</keyword>
<feature type="transmembrane region" description="Helical" evidence="9">
    <location>
        <begin position="349"/>
        <end position="372"/>
    </location>
</feature>
<dbReference type="Proteomes" id="UP000271974">
    <property type="component" value="Unassembled WGS sequence"/>
</dbReference>
<evidence type="ECO:0000256" key="4">
    <source>
        <dbReference type="ARBA" id="ARBA00022448"/>
    </source>
</evidence>
<evidence type="ECO:0000256" key="5">
    <source>
        <dbReference type="ARBA" id="ARBA00022475"/>
    </source>
</evidence>